<evidence type="ECO:0000256" key="5">
    <source>
        <dbReference type="ARBA" id="ARBA00022989"/>
    </source>
</evidence>
<dbReference type="PANTHER" id="PTHR13636">
    <property type="entry name" value="TRANSMEMBRANE PROTEIN 258"/>
    <property type="match status" value="1"/>
</dbReference>
<dbReference type="Proteomes" id="UP000645828">
    <property type="component" value="Unassembled WGS sequence"/>
</dbReference>
<dbReference type="EMBL" id="CAJHUB010000773">
    <property type="protein sequence ID" value="CAD7691100.1"/>
    <property type="molecule type" value="Genomic_DNA"/>
</dbReference>
<evidence type="ECO:0000256" key="1">
    <source>
        <dbReference type="ARBA" id="ARBA00004141"/>
    </source>
</evidence>
<evidence type="ECO:0000313" key="10">
    <source>
        <dbReference type="Proteomes" id="UP000645828"/>
    </source>
</evidence>
<dbReference type="AlphaFoldDB" id="A0A811ZRG1"/>
<name>A0A811ZRG1_NYCPR</name>
<evidence type="ECO:0000256" key="4">
    <source>
        <dbReference type="ARBA" id="ARBA00022692"/>
    </source>
</evidence>
<feature type="transmembrane region" description="Helical" evidence="8">
    <location>
        <begin position="21"/>
        <end position="40"/>
    </location>
</feature>
<evidence type="ECO:0000256" key="6">
    <source>
        <dbReference type="ARBA" id="ARBA00023136"/>
    </source>
</evidence>
<reference evidence="9" key="1">
    <citation type="submission" date="2020-12" db="EMBL/GenBank/DDBJ databases">
        <authorList>
            <consortium name="Molecular Ecology Group"/>
        </authorList>
    </citation>
    <scope>NUCLEOTIDE SEQUENCE</scope>
    <source>
        <strain evidence="9">TBG_1078</strain>
    </source>
</reference>
<evidence type="ECO:0000256" key="3">
    <source>
        <dbReference type="ARBA" id="ARBA00017779"/>
    </source>
</evidence>
<evidence type="ECO:0000256" key="2">
    <source>
        <dbReference type="ARBA" id="ARBA00009825"/>
    </source>
</evidence>
<evidence type="ECO:0000256" key="8">
    <source>
        <dbReference type="SAM" id="Phobius"/>
    </source>
</evidence>
<comment type="caution">
    <text evidence="9">The sequence shown here is derived from an EMBL/GenBank/DDBJ whole genome shotgun (WGS) entry which is preliminary data.</text>
</comment>
<sequence length="55" mass="6268">MKPEAMSRYISPANLAAFPHLTMVLLAIELLISLVAWLFMDFGVLFLLPWVSIYI</sequence>
<evidence type="ECO:0000256" key="7">
    <source>
        <dbReference type="ARBA" id="ARBA00049816"/>
    </source>
</evidence>
<dbReference type="InterPro" id="IPR007915">
    <property type="entry name" value="TMEM258/Ost5"/>
</dbReference>
<keyword evidence="4 8" id="KW-0812">Transmembrane</keyword>
<proteinExistence type="inferred from homology"/>
<comment type="subcellular location">
    <subcellularLocation>
        <location evidence="1">Membrane</location>
        <topology evidence="1">Multi-pass membrane protein</topology>
    </subcellularLocation>
</comment>
<comment type="similarity">
    <text evidence="2">Belongs to the OST5 family.</text>
</comment>
<dbReference type="GO" id="GO:0008250">
    <property type="term" value="C:oligosaccharyltransferase complex"/>
    <property type="evidence" value="ECO:0007669"/>
    <property type="project" value="InterPro"/>
</dbReference>
<protein>
    <recommendedName>
        <fullName evidence="3">Dolichyl-diphosphooligosaccharide--protein glycosyltransferase subunit TMEM258</fullName>
    </recommendedName>
    <alternativeName>
        <fullName evidence="7">Transmembrane protein 258</fullName>
    </alternativeName>
</protein>
<evidence type="ECO:0000313" key="9">
    <source>
        <dbReference type="EMBL" id="CAD7691100.1"/>
    </source>
</evidence>
<accession>A0A811ZRG1</accession>
<keyword evidence="6 8" id="KW-0472">Membrane</keyword>
<keyword evidence="5 8" id="KW-1133">Transmembrane helix</keyword>
<gene>
    <name evidence="9" type="ORF">NYPRO_LOCUS23894</name>
</gene>
<keyword evidence="10" id="KW-1185">Reference proteome</keyword>
<organism evidence="9 10">
    <name type="scientific">Nyctereutes procyonoides</name>
    <name type="common">Raccoon dog</name>
    <name type="synonym">Canis procyonoides</name>
    <dbReference type="NCBI Taxonomy" id="34880"/>
    <lineage>
        <taxon>Eukaryota</taxon>
        <taxon>Metazoa</taxon>
        <taxon>Chordata</taxon>
        <taxon>Craniata</taxon>
        <taxon>Vertebrata</taxon>
        <taxon>Euteleostomi</taxon>
        <taxon>Mammalia</taxon>
        <taxon>Eutheria</taxon>
        <taxon>Laurasiatheria</taxon>
        <taxon>Carnivora</taxon>
        <taxon>Caniformia</taxon>
        <taxon>Canidae</taxon>
        <taxon>Nyctereutes</taxon>
    </lineage>
</organism>